<protein>
    <submittedName>
        <fullName evidence="2">Uncharacterized protein</fullName>
    </submittedName>
</protein>
<organism evidence="2 3">
    <name type="scientific">Candidatus Falkowbacteria bacterium CG10_big_fil_rev_8_21_14_0_10_39_9</name>
    <dbReference type="NCBI Taxonomy" id="1974566"/>
    <lineage>
        <taxon>Bacteria</taxon>
        <taxon>Candidatus Falkowiibacteriota</taxon>
    </lineage>
</organism>
<gene>
    <name evidence="2" type="ORF">COT98_00655</name>
</gene>
<evidence type="ECO:0000313" key="2">
    <source>
        <dbReference type="EMBL" id="PIT95211.1"/>
    </source>
</evidence>
<comment type="caution">
    <text evidence="2">The sequence shown here is derived from an EMBL/GenBank/DDBJ whole genome shotgun (WGS) entry which is preliminary data.</text>
</comment>
<reference evidence="3" key="1">
    <citation type="submission" date="2017-09" db="EMBL/GenBank/DDBJ databases">
        <title>Depth-based differentiation of microbial function through sediment-hosted aquifers and enrichment of novel symbionts in the deep terrestrial subsurface.</title>
        <authorList>
            <person name="Probst A.J."/>
            <person name="Ladd B."/>
            <person name="Jarett J.K."/>
            <person name="Geller-Mcgrath D.E."/>
            <person name="Sieber C.M.K."/>
            <person name="Emerson J.B."/>
            <person name="Anantharaman K."/>
            <person name="Thomas B.C."/>
            <person name="Malmstrom R."/>
            <person name="Stieglmeier M."/>
            <person name="Klingl A."/>
            <person name="Woyke T."/>
            <person name="Ryan C.M."/>
            <person name="Banfield J.F."/>
        </authorList>
    </citation>
    <scope>NUCLEOTIDE SEQUENCE [LARGE SCALE GENOMIC DNA]</scope>
</reference>
<accession>A0A2M6WQZ1</accession>
<sequence length="314" mass="35056">MKRILVILVISLIAGTAFGQDEINQFNLNYKAGNSKTPREILLYSDGTTDTVRFGDYNFFEVGAGAFLKNGFGAEFSFNKNNHLFDTIAGYAKYYTIGLAYKKVSMGNGPLFDNGFNTALQFGAGYINGQQVDQIERVKTTFVADSTISSSSIWNRTKTWNGFYFNGCLDIFRDNPYASSEYIFYSFSLKLSLKYPRVSSLSTTLDDTLTTNRWTTGDSVSIIRNIGFEVKPLILPINDKFGLSLITGLNYGNFNTFGVYDPGLSFTFGIGFDRFTKYGEFGRLTYTRPSRDNYVANGFGFGIELVGLVSALRK</sequence>
<feature type="chain" id="PRO_5014831283" evidence="1">
    <location>
        <begin position="20"/>
        <end position="314"/>
    </location>
</feature>
<evidence type="ECO:0000256" key="1">
    <source>
        <dbReference type="SAM" id="SignalP"/>
    </source>
</evidence>
<feature type="signal peptide" evidence="1">
    <location>
        <begin position="1"/>
        <end position="19"/>
    </location>
</feature>
<dbReference type="AlphaFoldDB" id="A0A2M6WQZ1"/>
<dbReference type="EMBL" id="PFAQ01000013">
    <property type="protein sequence ID" value="PIT95211.1"/>
    <property type="molecule type" value="Genomic_DNA"/>
</dbReference>
<proteinExistence type="predicted"/>
<dbReference type="Proteomes" id="UP000228900">
    <property type="component" value="Unassembled WGS sequence"/>
</dbReference>
<evidence type="ECO:0000313" key="3">
    <source>
        <dbReference type="Proteomes" id="UP000228900"/>
    </source>
</evidence>
<name>A0A2M6WQZ1_9BACT</name>
<keyword evidence="1" id="KW-0732">Signal</keyword>